<dbReference type="RefSeq" id="WP_344495221.1">
    <property type="nucleotide sequence ID" value="NZ_BAAAQX010000059.1"/>
</dbReference>
<dbReference type="Proteomes" id="UP001499843">
    <property type="component" value="Unassembled WGS sequence"/>
</dbReference>
<protein>
    <submittedName>
        <fullName evidence="1">Uncharacterized protein</fullName>
    </submittedName>
</protein>
<sequence length="89" mass="9522">MSIAESPAIVDEVLAEAGVTKVLAGIRMPRVISIMERRVQSCRREFSTAASYGTNAIFGTPCGSMNVATTDTAPIKPSTKRLHCVPSRI</sequence>
<comment type="caution">
    <text evidence="1">The sequence shown here is derived from an EMBL/GenBank/DDBJ whole genome shotgun (WGS) entry which is preliminary data.</text>
</comment>
<dbReference type="EMBL" id="BAAAQX010000059">
    <property type="protein sequence ID" value="GAA2216018.1"/>
    <property type="molecule type" value="Genomic_DNA"/>
</dbReference>
<organism evidence="1 2">
    <name type="scientific">Nonomuraea monospora</name>
    <dbReference type="NCBI Taxonomy" id="568818"/>
    <lineage>
        <taxon>Bacteria</taxon>
        <taxon>Bacillati</taxon>
        <taxon>Actinomycetota</taxon>
        <taxon>Actinomycetes</taxon>
        <taxon>Streptosporangiales</taxon>
        <taxon>Streptosporangiaceae</taxon>
        <taxon>Nonomuraea</taxon>
    </lineage>
</organism>
<reference evidence="1 2" key="1">
    <citation type="journal article" date="2019" name="Int. J. Syst. Evol. Microbiol.">
        <title>The Global Catalogue of Microorganisms (GCM) 10K type strain sequencing project: providing services to taxonomists for standard genome sequencing and annotation.</title>
        <authorList>
            <consortium name="The Broad Institute Genomics Platform"/>
            <consortium name="The Broad Institute Genome Sequencing Center for Infectious Disease"/>
            <person name="Wu L."/>
            <person name="Ma J."/>
        </authorList>
    </citation>
    <scope>NUCLEOTIDE SEQUENCE [LARGE SCALE GENOMIC DNA]</scope>
    <source>
        <strain evidence="1 2">JCM 16114</strain>
    </source>
</reference>
<evidence type="ECO:0000313" key="1">
    <source>
        <dbReference type="EMBL" id="GAA2216018.1"/>
    </source>
</evidence>
<keyword evidence="2" id="KW-1185">Reference proteome</keyword>
<evidence type="ECO:0000313" key="2">
    <source>
        <dbReference type="Proteomes" id="UP001499843"/>
    </source>
</evidence>
<name>A0ABN3D2X4_9ACTN</name>
<proteinExistence type="predicted"/>
<accession>A0ABN3D2X4</accession>
<gene>
    <name evidence="1" type="ORF">GCM10009850_114870</name>
</gene>